<evidence type="ECO:0000256" key="1">
    <source>
        <dbReference type="SAM" id="MobiDB-lite"/>
    </source>
</evidence>
<keyword evidence="3" id="KW-1185">Reference proteome</keyword>
<organism evidence="2 3">
    <name type="scientific">Xylaria hypoxylon</name>
    <dbReference type="NCBI Taxonomy" id="37992"/>
    <lineage>
        <taxon>Eukaryota</taxon>
        <taxon>Fungi</taxon>
        <taxon>Dikarya</taxon>
        <taxon>Ascomycota</taxon>
        <taxon>Pezizomycotina</taxon>
        <taxon>Sordariomycetes</taxon>
        <taxon>Xylariomycetidae</taxon>
        <taxon>Xylariales</taxon>
        <taxon>Xylariaceae</taxon>
        <taxon>Xylaria</taxon>
    </lineage>
</organism>
<protein>
    <recommendedName>
        <fullName evidence="4">FAD dependent oxidoreductase domain-containing protein</fullName>
    </recommendedName>
</protein>
<dbReference type="AlphaFoldDB" id="A0A4Z0Y5P3"/>
<dbReference type="InterPro" id="IPR036188">
    <property type="entry name" value="FAD/NAD-bd_sf"/>
</dbReference>
<accession>A0A4Z0Y5P3</accession>
<reference evidence="2 3" key="1">
    <citation type="submission" date="2019-03" db="EMBL/GenBank/DDBJ databases">
        <title>Draft genome sequence of Xylaria hypoxylon DSM 108379, a ubiquitous saprotrophic-parasitic fungi on hardwood.</title>
        <authorList>
            <person name="Buettner E."/>
            <person name="Leonhardt S."/>
            <person name="Gebauer A.M."/>
            <person name="Liers C."/>
            <person name="Hofrichter M."/>
            <person name="Kellner H."/>
        </authorList>
    </citation>
    <scope>NUCLEOTIDE SEQUENCE [LARGE SCALE GENOMIC DNA]</scope>
    <source>
        <strain evidence="2 3">DSM 108379</strain>
    </source>
</reference>
<evidence type="ECO:0000313" key="3">
    <source>
        <dbReference type="Proteomes" id="UP000297716"/>
    </source>
</evidence>
<dbReference type="EMBL" id="SKBN01000294">
    <property type="protein sequence ID" value="TGJ79359.1"/>
    <property type="molecule type" value="Genomic_DNA"/>
</dbReference>
<name>A0A4Z0Y5P3_9PEZI</name>
<sequence length="121" mass="13509">MGGGFVNTDLKTGVPHPSPGTLERSHFMPAGDERQLRKLLAHLLLSLVNRPFTNKTLSNKTLCWFADTAHSDYIPDYMPGASNSVILLSGGSGHGFEVFPVVRSWVELYWMHEKIRNKQGE</sequence>
<comment type="caution">
    <text evidence="2">The sequence shown here is derived from an EMBL/GenBank/DDBJ whole genome shotgun (WGS) entry which is preliminary data.</text>
</comment>
<dbReference type="OrthoDB" id="2219495at2759"/>
<evidence type="ECO:0000313" key="2">
    <source>
        <dbReference type="EMBL" id="TGJ79359.1"/>
    </source>
</evidence>
<dbReference type="Gene3D" id="3.30.9.10">
    <property type="entry name" value="D-Amino Acid Oxidase, subunit A, domain 2"/>
    <property type="match status" value="1"/>
</dbReference>
<dbReference type="Gene3D" id="3.50.50.60">
    <property type="entry name" value="FAD/NAD(P)-binding domain"/>
    <property type="match status" value="1"/>
</dbReference>
<dbReference type="STRING" id="37992.A0A4Z0Y5P3"/>
<feature type="region of interest" description="Disordered" evidence="1">
    <location>
        <begin position="1"/>
        <end position="22"/>
    </location>
</feature>
<proteinExistence type="predicted"/>
<gene>
    <name evidence="2" type="ORF">E0Z10_g9406</name>
</gene>
<dbReference type="Proteomes" id="UP000297716">
    <property type="component" value="Unassembled WGS sequence"/>
</dbReference>
<evidence type="ECO:0008006" key="4">
    <source>
        <dbReference type="Google" id="ProtNLM"/>
    </source>
</evidence>